<organism evidence="1 2">
    <name type="scientific">Russula earlei</name>
    <dbReference type="NCBI Taxonomy" id="71964"/>
    <lineage>
        <taxon>Eukaryota</taxon>
        <taxon>Fungi</taxon>
        <taxon>Dikarya</taxon>
        <taxon>Basidiomycota</taxon>
        <taxon>Agaricomycotina</taxon>
        <taxon>Agaricomycetes</taxon>
        <taxon>Russulales</taxon>
        <taxon>Russulaceae</taxon>
        <taxon>Russula</taxon>
    </lineage>
</organism>
<sequence>MATPSPTLSRASSPQQGPSTSDPPSPSGLRNRGRAASSSSVFVAGGFPDVNTSPTLSSFSSGSKALGLAGRDESSPGAHRRRIIIRVDPSIATCFDPADKELYDLWAPKS</sequence>
<dbReference type="Proteomes" id="UP001207468">
    <property type="component" value="Unassembled WGS sequence"/>
</dbReference>
<reference evidence="1" key="1">
    <citation type="submission" date="2021-03" db="EMBL/GenBank/DDBJ databases">
        <title>Evolutionary priming and transition to the ectomycorrhizal habit in an iconic lineage of mushroom-forming fungi: is preadaptation a requirement?</title>
        <authorList>
            <consortium name="DOE Joint Genome Institute"/>
            <person name="Looney B.P."/>
            <person name="Miyauchi S."/>
            <person name="Morin E."/>
            <person name="Drula E."/>
            <person name="Courty P.E."/>
            <person name="Chicoki N."/>
            <person name="Fauchery L."/>
            <person name="Kohler A."/>
            <person name="Kuo A."/>
            <person name="LaButti K."/>
            <person name="Pangilinan J."/>
            <person name="Lipzen A."/>
            <person name="Riley R."/>
            <person name="Andreopoulos W."/>
            <person name="He G."/>
            <person name="Johnson J."/>
            <person name="Barry K.W."/>
            <person name="Grigoriev I.V."/>
            <person name="Nagy L."/>
            <person name="Hibbett D."/>
            <person name="Henrissat B."/>
            <person name="Matheny P.B."/>
            <person name="Labbe J."/>
            <person name="Martin A.F."/>
        </authorList>
    </citation>
    <scope>NUCLEOTIDE SEQUENCE</scope>
    <source>
        <strain evidence="1">BPL698</strain>
    </source>
</reference>
<evidence type="ECO:0000313" key="2">
    <source>
        <dbReference type="Proteomes" id="UP001207468"/>
    </source>
</evidence>
<comment type="caution">
    <text evidence="1">The sequence shown here is derived from an EMBL/GenBank/DDBJ whole genome shotgun (WGS) entry which is preliminary data.</text>
</comment>
<keyword evidence="2" id="KW-1185">Reference proteome</keyword>
<accession>A0ACC0UBE1</accession>
<protein>
    <submittedName>
        <fullName evidence="1">Uncharacterized protein</fullName>
    </submittedName>
</protein>
<gene>
    <name evidence="1" type="ORF">F5148DRAFT_1283501</name>
</gene>
<proteinExistence type="predicted"/>
<name>A0ACC0UBE1_9AGAM</name>
<dbReference type="EMBL" id="JAGFNK010000076">
    <property type="protein sequence ID" value="KAI9508943.1"/>
    <property type="molecule type" value="Genomic_DNA"/>
</dbReference>
<evidence type="ECO:0000313" key="1">
    <source>
        <dbReference type="EMBL" id="KAI9508943.1"/>
    </source>
</evidence>